<keyword evidence="2" id="KW-1185">Reference proteome</keyword>
<evidence type="ECO:0000313" key="2">
    <source>
        <dbReference type="Proteomes" id="UP001160519"/>
    </source>
</evidence>
<gene>
    <name evidence="1" type="ORF">PSU93_02820</name>
</gene>
<organism evidence="1 2">
    <name type="scientific">Candidatus Methylobacter titanis</name>
    <dbReference type="NCBI Taxonomy" id="3053457"/>
    <lineage>
        <taxon>Bacteria</taxon>
        <taxon>Pseudomonadati</taxon>
        <taxon>Pseudomonadota</taxon>
        <taxon>Gammaproteobacteria</taxon>
        <taxon>Methylococcales</taxon>
        <taxon>Methylococcaceae</taxon>
        <taxon>Methylobacter</taxon>
    </lineage>
</organism>
<protein>
    <submittedName>
        <fullName evidence="1">Uncharacterized protein</fullName>
    </submittedName>
</protein>
<reference evidence="1" key="1">
    <citation type="submission" date="2023-01" db="EMBL/GenBank/DDBJ databases">
        <title>Biogeochemical cycle of methane in antarctic sediments.</title>
        <authorList>
            <person name="Roldan D.M."/>
            <person name="Menes R.J."/>
        </authorList>
    </citation>
    <scope>NUCLEOTIDE SEQUENCE [LARGE SCALE GENOMIC DNA]</scope>
    <source>
        <strain evidence="1">K-2018 MAG008</strain>
    </source>
</reference>
<sequence>MSDSSDCQSCAKAYVDDDSRSEIGDAALSSDAPHIPGPMVFDLVRPLGVRQGDLEVNTLSGHYRVQSDRLAGNLVNGLCILGVFN</sequence>
<proteinExistence type="predicted"/>
<accession>A0AA43TH95</accession>
<dbReference type="Proteomes" id="UP001160519">
    <property type="component" value="Unassembled WGS sequence"/>
</dbReference>
<name>A0AA43TH95_9GAMM</name>
<dbReference type="EMBL" id="JAQSDF010000004">
    <property type="protein sequence ID" value="MDI1230064.1"/>
    <property type="molecule type" value="Genomic_DNA"/>
</dbReference>
<evidence type="ECO:0000313" key="1">
    <source>
        <dbReference type="EMBL" id="MDI1230064.1"/>
    </source>
</evidence>
<comment type="caution">
    <text evidence="1">The sequence shown here is derived from an EMBL/GenBank/DDBJ whole genome shotgun (WGS) entry which is preliminary data.</text>
</comment>
<dbReference type="AlphaFoldDB" id="A0AA43TH95"/>